<reference evidence="5" key="1">
    <citation type="submission" date="2021-01" db="UniProtKB">
        <authorList>
            <consortium name="EnsemblPlants"/>
        </authorList>
    </citation>
    <scope>IDENTIFICATION</scope>
</reference>
<accession>A0A7N0UF47</accession>
<dbReference type="AlphaFoldDB" id="A0A7N0UF47"/>
<name>A0A7N0UF47_KALFE</name>
<dbReference type="GO" id="GO:0005634">
    <property type="term" value="C:nucleus"/>
    <property type="evidence" value="ECO:0007669"/>
    <property type="project" value="EnsemblPlants"/>
</dbReference>
<evidence type="ECO:0000313" key="5">
    <source>
        <dbReference type="EnsemblPlants" id="Kaladp0064s0057.1.v1.1.CDS.1"/>
    </source>
</evidence>
<dbReference type="PROSITE" id="PS50181">
    <property type="entry name" value="FBOX"/>
    <property type="match status" value="1"/>
</dbReference>
<dbReference type="Gramene" id="Kaladp0064s0057.1.v1.1">
    <property type="protein sequence ID" value="Kaladp0064s0057.1.v1.1.CDS.1"/>
    <property type="gene ID" value="Kaladp0064s0057.v1.1"/>
</dbReference>
<dbReference type="SMART" id="SM00256">
    <property type="entry name" value="FBOX"/>
    <property type="match status" value="1"/>
</dbReference>
<dbReference type="PANTHER" id="PTHR19855:SF19">
    <property type="entry name" value="OS04G0619700 PROTEIN"/>
    <property type="match status" value="1"/>
</dbReference>
<dbReference type="SUPFAM" id="SSF81383">
    <property type="entry name" value="F-box domain"/>
    <property type="match status" value="1"/>
</dbReference>
<evidence type="ECO:0000259" key="4">
    <source>
        <dbReference type="PROSITE" id="PS50181"/>
    </source>
</evidence>
<evidence type="ECO:0000256" key="1">
    <source>
        <dbReference type="ARBA" id="ARBA00022574"/>
    </source>
</evidence>
<evidence type="ECO:0000256" key="2">
    <source>
        <dbReference type="ARBA" id="ARBA00022737"/>
    </source>
</evidence>
<feature type="repeat" description="WD" evidence="3">
    <location>
        <begin position="134"/>
        <end position="175"/>
    </location>
</feature>
<protein>
    <recommendedName>
        <fullName evidence="4">F-box domain-containing protein</fullName>
    </recommendedName>
</protein>
<dbReference type="InterPro" id="IPR036047">
    <property type="entry name" value="F-box-like_dom_sf"/>
</dbReference>
<dbReference type="PANTHER" id="PTHR19855">
    <property type="entry name" value="WD40 REPEAT PROTEIN 12, 37"/>
    <property type="match status" value="1"/>
</dbReference>
<dbReference type="InterPro" id="IPR019775">
    <property type="entry name" value="WD40_repeat_CS"/>
</dbReference>
<dbReference type="Pfam" id="PF00400">
    <property type="entry name" value="WD40"/>
    <property type="match status" value="3"/>
</dbReference>
<evidence type="ECO:0000313" key="6">
    <source>
        <dbReference type="Proteomes" id="UP000594263"/>
    </source>
</evidence>
<dbReference type="GO" id="GO:0005737">
    <property type="term" value="C:cytoplasm"/>
    <property type="evidence" value="ECO:0007669"/>
    <property type="project" value="EnsemblPlants"/>
</dbReference>
<dbReference type="Gene3D" id="1.20.1280.50">
    <property type="match status" value="1"/>
</dbReference>
<dbReference type="InterPro" id="IPR001810">
    <property type="entry name" value="F-box_dom"/>
</dbReference>
<dbReference type="PROSITE" id="PS50294">
    <property type="entry name" value="WD_REPEATS_REGION"/>
    <property type="match status" value="1"/>
</dbReference>
<keyword evidence="6" id="KW-1185">Reference proteome</keyword>
<dbReference type="InterPro" id="IPR020472">
    <property type="entry name" value="WD40_PAC1"/>
</dbReference>
<dbReference type="InterPro" id="IPR015943">
    <property type="entry name" value="WD40/YVTN_repeat-like_dom_sf"/>
</dbReference>
<keyword evidence="1 3" id="KW-0853">WD repeat</keyword>
<sequence length="527" mass="58303">MASECQPGSSVALTEDLGVDSFVIEPSAEVDGDQRVSGFSPLSIIDLPSALISEILKSLEPKELGVVACVSTVLHRLSSDHIVWKDFYAQRWGLSSVPKQLDLGAADVKTWKQLFVERVYMSKIFMGRYNVELLHGHTEAVRAVFILNCAKLVFTSGYDSVVRMWDLEDGLSIASSMPLGCTIRAVAADHRLLVAGATDGFIHCWEASEGATRLFELRTSNNQNAGFRLWEHHGPITCLSLDNTRIYSGSWDMTIRVWDRSVYQCVQVLGHSDWVWSLAPHCNTLASTSGSDLYLWDTASGAQIALVQAAHVGNSLGLARSQSGDLLFTGGEDGAIHMFQLRNDDGQNDCDVNQLVSWIPHTGPVHSLAFEYPWLVSASSDGKLSLLDIRVPLKTKKQTLRRNFRTTNFQKNPSKVRVEPPQRMLHGFGCNLFSVGIGAQRIVCGGDEGVVRIWNFSKALEVEQRARALRGVRLENRMRRRKLQTEMSGKSSRADQCSVAAKKNALNGDRSSSIWHNKRCVSGKLKA</sequence>
<dbReference type="Proteomes" id="UP000594263">
    <property type="component" value="Unplaced"/>
</dbReference>
<keyword evidence="2" id="KW-0677">Repeat</keyword>
<dbReference type="Pfam" id="PF12937">
    <property type="entry name" value="F-box-like"/>
    <property type="match status" value="1"/>
</dbReference>
<dbReference type="Gramene" id="Kaladp0064s0057.2.v1.1">
    <property type="protein sequence ID" value="Kaladp0064s0057.2.v1.1.CDS.1"/>
    <property type="gene ID" value="Kaladp0064s0057.v1.1"/>
</dbReference>
<dbReference type="InterPro" id="IPR036322">
    <property type="entry name" value="WD40_repeat_dom_sf"/>
</dbReference>
<dbReference type="SUPFAM" id="SSF50978">
    <property type="entry name" value="WD40 repeat-like"/>
    <property type="match status" value="1"/>
</dbReference>
<feature type="repeat" description="WD" evidence="3">
    <location>
        <begin position="229"/>
        <end position="259"/>
    </location>
</feature>
<proteinExistence type="predicted"/>
<feature type="domain" description="F-box" evidence="4">
    <location>
        <begin position="41"/>
        <end position="87"/>
    </location>
</feature>
<dbReference type="InterPro" id="IPR001680">
    <property type="entry name" value="WD40_rpt"/>
</dbReference>
<dbReference type="SMART" id="SM00320">
    <property type="entry name" value="WD40"/>
    <property type="match status" value="7"/>
</dbReference>
<dbReference type="OMA" id="SSAKHCY"/>
<dbReference type="Gene3D" id="2.130.10.10">
    <property type="entry name" value="YVTN repeat-like/Quinoprotein amine dehydrogenase"/>
    <property type="match status" value="3"/>
</dbReference>
<dbReference type="EnsemblPlants" id="Kaladp0064s0057.1.v1.1">
    <property type="protein sequence ID" value="Kaladp0064s0057.1.v1.1.CDS.1"/>
    <property type="gene ID" value="Kaladp0064s0057.v1.1"/>
</dbReference>
<dbReference type="PRINTS" id="PR00320">
    <property type="entry name" value="GPROTEINBRPT"/>
</dbReference>
<dbReference type="EnsemblPlants" id="Kaladp0064s0057.2.v1.1">
    <property type="protein sequence ID" value="Kaladp0064s0057.2.v1.1.CDS.1"/>
    <property type="gene ID" value="Kaladp0064s0057.v1.1"/>
</dbReference>
<dbReference type="PROSITE" id="PS00678">
    <property type="entry name" value="WD_REPEATS_1"/>
    <property type="match status" value="1"/>
</dbReference>
<organism evidence="5 6">
    <name type="scientific">Kalanchoe fedtschenkoi</name>
    <name type="common">Lavender scallops</name>
    <name type="synonym">South American air plant</name>
    <dbReference type="NCBI Taxonomy" id="63787"/>
    <lineage>
        <taxon>Eukaryota</taxon>
        <taxon>Viridiplantae</taxon>
        <taxon>Streptophyta</taxon>
        <taxon>Embryophyta</taxon>
        <taxon>Tracheophyta</taxon>
        <taxon>Spermatophyta</taxon>
        <taxon>Magnoliopsida</taxon>
        <taxon>eudicotyledons</taxon>
        <taxon>Gunneridae</taxon>
        <taxon>Pentapetalae</taxon>
        <taxon>Saxifragales</taxon>
        <taxon>Crassulaceae</taxon>
        <taxon>Kalanchoe</taxon>
    </lineage>
</organism>
<dbReference type="PROSITE" id="PS50082">
    <property type="entry name" value="WD_REPEATS_2"/>
    <property type="match status" value="2"/>
</dbReference>
<evidence type="ECO:0000256" key="3">
    <source>
        <dbReference type="PROSITE-ProRule" id="PRU00221"/>
    </source>
</evidence>
<dbReference type="GO" id="GO:0016036">
    <property type="term" value="P:cellular response to phosphate starvation"/>
    <property type="evidence" value="ECO:0007669"/>
    <property type="project" value="EnsemblPlants"/>
</dbReference>